<evidence type="ECO:0000313" key="3">
    <source>
        <dbReference type="Proteomes" id="UP000334990"/>
    </source>
</evidence>
<organism evidence="2 3">
    <name type="scientific">Acrocarpospora corrugata</name>
    <dbReference type="NCBI Taxonomy" id="35763"/>
    <lineage>
        <taxon>Bacteria</taxon>
        <taxon>Bacillati</taxon>
        <taxon>Actinomycetota</taxon>
        <taxon>Actinomycetes</taxon>
        <taxon>Streptosporangiales</taxon>
        <taxon>Streptosporangiaceae</taxon>
        <taxon>Acrocarpospora</taxon>
    </lineage>
</organism>
<gene>
    <name evidence="2" type="ORF">Acor_74110</name>
</gene>
<keyword evidence="1" id="KW-0472">Membrane</keyword>
<name>A0A5M3WE09_9ACTN</name>
<evidence type="ECO:0000313" key="2">
    <source>
        <dbReference type="EMBL" id="GES05343.1"/>
    </source>
</evidence>
<evidence type="ECO:0008006" key="4">
    <source>
        <dbReference type="Google" id="ProtNLM"/>
    </source>
</evidence>
<feature type="transmembrane region" description="Helical" evidence="1">
    <location>
        <begin position="32"/>
        <end position="51"/>
    </location>
</feature>
<dbReference type="InterPro" id="IPR021385">
    <property type="entry name" value="DUF3017"/>
</dbReference>
<reference evidence="2 3" key="1">
    <citation type="submission" date="2019-10" db="EMBL/GenBank/DDBJ databases">
        <title>Whole genome shotgun sequence of Acrocarpospora corrugata NBRC 13972.</title>
        <authorList>
            <person name="Ichikawa N."/>
            <person name="Kimura A."/>
            <person name="Kitahashi Y."/>
            <person name="Komaki H."/>
            <person name="Oguchi A."/>
        </authorList>
    </citation>
    <scope>NUCLEOTIDE SEQUENCE [LARGE SCALE GENOMIC DNA]</scope>
    <source>
        <strain evidence="2 3">NBRC 13972</strain>
    </source>
</reference>
<sequence length="56" mass="5835">MGGSMLAGAGLRLVVPGRSTGALAIRRRKTDVLTLATFGFLLMAGSLAFLIEFHAT</sequence>
<dbReference type="Pfam" id="PF11222">
    <property type="entry name" value="DUF3017"/>
    <property type="match status" value="1"/>
</dbReference>
<proteinExistence type="predicted"/>
<dbReference type="Proteomes" id="UP000334990">
    <property type="component" value="Unassembled WGS sequence"/>
</dbReference>
<protein>
    <recommendedName>
        <fullName evidence="4">DUF3017 domain-containing protein</fullName>
    </recommendedName>
</protein>
<evidence type="ECO:0000256" key="1">
    <source>
        <dbReference type="SAM" id="Phobius"/>
    </source>
</evidence>
<dbReference type="AlphaFoldDB" id="A0A5M3WE09"/>
<keyword evidence="1" id="KW-1133">Transmembrane helix</keyword>
<comment type="caution">
    <text evidence="2">The sequence shown here is derived from an EMBL/GenBank/DDBJ whole genome shotgun (WGS) entry which is preliminary data.</text>
</comment>
<keyword evidence="1" id="KW-0812">Transmembrane</keyword>
<keyword evidence="3" id="KW-1185">Reference proteome</keyword>
<accession>A0A5M3WE09</accession>
<dbReference type="EMBL" id="BLAD01000098">
    <property type="protein sequence ID" value="GES05343.1"/>
    <property type="molecule type" value="Genomic_DNA"/>
</dbReference>